<dbReference type="InterPro" id="IPR011330">
    <property type="entry name" value="Glyco_hydro/deAcase_b/a-brl"/>
</dbReference>
<evidence type="ECO:0000313" key="2">
    <source>
        <dbReference type="Proteomes" id="UP000077266"/>
    </source>
</evidence>
<dbReference type="GO" id="GO:0005975">
    <property type="term" value="P:carbohydrate metabolic process"/>
    <property type="evidence" value="ECO:0007669"/>
    <property type="project" value="InterPro"/>
</dbReference>
<protein>
    <recommendedName>
        <fullName evidence="3">LamB/YcsF</fullName>
    </recommendedName>
</protein>
<dbReference type="SUPFAM" id="SSF88713">
    <property type="entry name" value="Glycoside hydrolase/deacetylase"/>
    <property type="match status" value="1"/>
</dbReference>
<evidence type="ECO:0008006" key="3">
    <source>
        <dbReference type="Google" id="ProtNLM"/>
    </source>
</evidence>
<dbReference type="Proteomes" id="UP000077266">
    <property type="component" value="Unassembled WGS sequence"/>
</dbReference>
<dbReference type="OrthoDB" id="5295431at2759"/>
<dbReference type="AlphaFoldDB" id="A0A165ZBU1"/>
<dbReference type="InParanoid" id="A0A165ZBU1"/>
<dbReference type="Pfam" id="PF03746">
    <property type="entry name" value="LamB_YcsF"/>
    <property type="match status" value="1"/>
</dbReference>
<dbReference type="InterPro" id="IPR005501">
    <property type="entry name" value="LamB/YcsF/PxpA-like"/>
</dbReference>
<dbReference type="PANTHER" id="PTHR30292">
    <property type="entry name" value="UNCHARACTERIZED PROTEIN YBGL-RELATED"/>
    <property type="match status" value="1"/>
</dbReference>
<keyword evidence="2" id="KW-1185">Reference proteome</keyword>
<reference evidence="1 2" key="1">
    <citation type="journal article" date="2016" name="Mol. Biol. Evol.">
        <title>Comparative Genomics of Early-Diverging Mushroom-Forming Fungi Provides Insights into the Origins of Lignocellulose Decay Capabilities.</title>
        <authorList>
            <person name="Nagy L.G."/>
            <person name="Riley R."/>
            <person name="Tritt A."/>
            <person name="Adam C."/>
            <person name="Daum C."/>
            <person name="Floudas D."/>
            <person name="Sun H."/>
            <person name="Yadav J.S."/>
            <person name="Pangilinan J."/>
            <person name="Larsson K.H."/>
            <person name="Matsuura K."/>
            <person name="Barry K."/>
            <person name="Labutti K."/>
            <person name="Kuo R."/>
            <person name="Ohm R.A."/>
            <person name="Bhattacharya S.S."/>
            <person name="Shirouzu T."/>
            <person name="Yoshinaga Y."/>
            <person name="Martin F.M."/>
            <person name="Grigoriev I.V."/>
            <person name="Hibbett D.S."/>
        </authorList>
    </citation>
    <scope>NUCLEOTIDE SEQUENCE [LARGE SCALE GENOMIC DNA]</scope>
    <source>
        <strain evidence="1 2">HHB12029</strain>
    </source>
</reference>
<dbReference type="Gene3D" id="3.20.20.370">
    <property type="entry name" value="Glycoside hydrolase/deacetylase"/>
    <property type="match status" value="1"/>
</dbReference>
<organism evidence="1 2">
    <name type="scientific">Exidia glandulosa HHB12029</name>
    <dbReference type="NCBI Taxonomy" id="1314781"/>
    <lineage>
        <taxon>Eukaryota</taxon>
        <taxon>Fungi</taxon>
        <taxon>Dikarya</taxon>
        <taxon>Basidiomycota</taxon>
        <taxon>Agaricomycotina</taxon>
        <taxon>Agaricomycetes</taxon>
        <taxon>Auriculariales</taxon>
        <taxon>Exidiaceae</taxon>
        <taxon>Exidia</taxon>
    </lineage>
</organism>
<proteinExistence type="predicted"/>
<name>A0A165ZBU1_EXIGL</name>
<evidence type="ECO:0000313" key="1">
    <source>
        <dbReference type="EMBL" id="KZV81309.1"/>
    </source>
</evidence>
<dbReference type="EMBL" id="KV426401">
    <property type="protein sequence ID" value="KZV81309.1"/>
    <property type="molecule type" value="Genomic_DNA"/>
</dbReference>
<sequence length="217" mass="23957">MAPPKYPVKINVDLGEGYGNFTCGPDEELIRLGLIDHANVACGLHVGDPLIMQQTDKLCKPYNIVVGAHPGLRLRAGRDRDVVRGDDGDDALSSRRAQRVPGRRGTVFAPRHTARRSVWYDVSGRGRVSRSLLWCTATSASWPPPFGVESRTHIVPEFSASSCPYRGADLHYLRARRPVRSTTLYSDLTPDLCNRPERGLESFALLTHALQVMSPAL</sequence>
<dbReference type="STRING" id="1314781.A0A165ZBU1"/>
<dbReference type="PANTHER" id="PTHR30292:SF0">
    <property type="entry name" value="5-OXOPROLINASE SUBUNIT A"/>
    <property type="match status" value="1"/>
</dbReference>
<gene>
    <name evidence="1" type="ORF">EXIGLDRAFT_779867</name>
</gene>
<accession>A0A165ZBU1</accession>